<feature type="non-terminal residue" evidence="1">
    <location>
        <position position="1"/>
    </location>
</feature>
<evidence type="ECO:0000313" key="1">
    <source>
        <dbReference type="EMBL" id="GAG77040.1"/>
    </source>
</evidence>
<proteinExistence type="predicted"/>
<comment type="caution">
    <text evidence="1">The sequence shown here is derived from an EMBL/GenBank/DDBJ whole genome shotgun (WGS) entry which is preliminary data.</text>
</comment>
<accession>X1A4L0</accession>
<name>X1A4L0_9ZZZZ</name>
<sequence length="37" mass="4464">EKEAFGYRRREREDFSLSSERVQFPLKIAHIDKKALL</sequence>
<dbReference type="AlphaFoldDB" id="X1A4L0"/>
<dbReference type="EMBL" id="BART01012108">
    <property type="protein sequence ID" value="GAG77040.1"/>
    <property type="molecule type" value="Genomic_DNA"/>
</dbReference>
<gene>
    <name evidence="1" type="ORF">S01H4_25448</name>
</gene>
<protein>
    <submittedName>
        <fullName evidence="1">Uncharacterized protein</fullName>
    </submittedName>
</protein>
<reference evidence="1" key="1">
    <citation type="journal article" date="2014" name="Front. Microbiol.">
        <title>High frequency of phylogenetically diverse reductive dehalogenase-homologous genes in deep subseafloor sedimentary metagenomes.</title>
        <authorList>
            <person name="Kawai M."/>
            <person name="Futagami T."/>
            <person name="Toyoda A."/>
            <person name="Takaki Y."/>
            <person name="Nishi S."/>
            <person name="Hori S."/>
            <person name="Arai W."/>
            <person name="Tsubouchi T."/>
            <person name="Morono Y."/>
            <person name="Uchiyama I."/>
            <person name="Ito T."/>
            <person name="Fujiyama A."/>
            <person name="Inagaki F."/>
            <person name="Takami H."/>
        </authorList>
    </citation>
    <scope>NUCLEOTIDE SEQUENCE</scope>
    <source>
        <strain evidence="1">Expedition CK06-06</strain>
    </source>
</reference>
<organism evidence="1">
    <name type="scientific">marine sediment metagenome</name>
    <dbReference type="NCBI Taxonomy" id="412755"/>
    <lineage>
        <taxon>unclassified sequences</taxon>
        <taxon>metagenomes</taxon>
        <taxon>ecological metagenomes</taxon>
    </lineage>
</organism>